<evidence type="ECO:0000313" key="2">
    <source>
        <dbReference type="EMBL" id="KAF8704202.1"/>
    </source>
</evidence>
<keyword evidence="3" id="KW-1185">Reference proteome</keyword>
<dbReference type="PANTHER" id="PTHR33132">
    <property type="entry name" value="OSJNBB0118P14.9 PROTEIN"/>
    <property type="match status" value="1"/>
</dbReference>
<feature type="region of interest" description="Disordered" evidence="1">
    <location>
        <begin position="1"/>
        <end position="28"/>
    </location>
</feature>
<reference evidence="2" key="1">
    <citation type="submission" date="2020-07" db="EMBL/GenBank/DDBJ databases">
        <title>Genome sequence and genetic diversity analysis of an under-domesticated orphan crop, white fonio (Digitaria exilis).</title>
        <authorList>
            <person name="Bennetzen J.L."/>
            <person name="Chen S."/>
            <person name="Ma X."/>
            <person name="Wang X."/>
            <person name="Yssel A.E.J."/>
            <person name="Chaluvadi S.R."/>
            <person name="Johnson M."/>
            <person name="Gangashetty P."/>
            <person name="Hamidou F."/>
            <person name="Sanogo M.D."/>
            <person name="Zwaenepoel A."/>
            <person name="Wallace J."/>
            <person name="Van De Peer Y."/>
            <person name="Van Deynze A."/>
        </authorList>
    </citation>
    <scope>NUCLEOTIDE SEQUENCE</scope>
    <source>
        <tissue evidence="2">Leaves</tissue>
    </source>
</reference>
<comment type="caution">
    <text evidence="2">The sequence shown here is derived from an EMBL/GenBank/DDBJ whole genome shotgun (WGS) entry which is preliminary data.</text>
</comment>
<evidence type="ECO:0000256" key="1">
    <source>
        <dbReference type="SAM" id="MobiDB-lite"/>
    </source>
</evidence>
<name>A0A835BVE8_9POAL</name>
<accession>A0A835BVE8</accession>
<evidence type="ECO:0000313" key="3">
    <source>
        <dbReference type="Proteomes" id="UP000636709"/>
    </source>
</evidence>
<dbReference type="PANTHER" id="PTHR33132:SF111">
    <property type="entry name" value="OS08G0167249 PROTEIN"/>
    <property type="match status" value="1"/>
</dbReference>
<sequence>MASSGAGAPADTPAGARQCICSPTTHPGSFRCRLHRSVGVPRSASCQQFGAPRSRSLCSSNHHILRAASQLQLAHPTSVGGRASSKTSSEHQFLRHVGVSRSASRQDFHTDE</sequence>
<protein>
    <submittedName>
        <fullName evidence="2">Uncharacterized protein</fullName>
    </submittedName>
</protein>
<dbReference type="AlphaFoldDB" id="A0A835BVE8"/>
<dbReference type="EMBL" id="JACEFO010001776">
    <property type="protein sequence ID" value="KAF8704202.1"/>
    <property type="molecule type" value="Genomic_DNA"/>
</dbReference>
<feature type="compositionally biased region" description="Low complexity" evidence="1">
    <location>
        <begin position="1"/>
        <end position="16"/>
    </location>
</feature>
<proteinExistence type="predicted"/>
<dbReference type="OrthoDB" id="684449at2759"/>
<organism evidence="2 3">
    <name type="scientific">Digitaria exilis</name>
    <dbReference type="NCBI Taxonomy" id="1010633"/>
    <lineage>
        <taxon>Eukaryota</taxon>
        <taxon>Viridiplantae</taxon>
        <taxon>Streptophyta</taxon>
        <taxon>Embryophyta</taxon>
        <taxon>Tracheophyta</taxon>
        <taxon>Spermatophyta</taxon>
        <taxon>Magnoliopsida</taxon>
        <taxon>Liliopsida</taxon>
        <taxon>Poales</taxon>
        <taxon>Poaceae</taxon>
        <taxon>PACMAD clade</taxon>
        <taxon>Panicoideae</taxon>
        <taxon>Panicodae</taxon>
        <taxon>Paniceae</taxon>
        <taxon>Anthephorinae</taxon>
        <taxon>Digitaria</taxon>
    </lineage>
</organism>
<feature type="region of interest" description="Disordered" evidence="1">
    <location>
        <begin position="75"/>
        <end position="112"/>
    </location>
</feature>
<dbReference type="Proteomes" id="UP000636709">
    <property type="component" value="Unassembled WGS sequence"/>
</dbReference>
<gene>
    <name evidence="2" type="ORF">HU200_031698</name>
</gene>